<sequence length="326" mass="36884">MLAPDEGSAPLVELSFHGRKLRNMDFLSKSDPFVVMFVGDQSALDESQFRMVGRTETIWDNLNPDFVTKLYLPLKRSDEENTRVLLQYYDQDSKESLELSKEYLKKQDFIGQVMFNVVELLSVDHKLLSMKMSNRSFKADPKAGTSIITAEELADRSASAQYLVEFRFTADCEMPKRKKIFVILSRSVKHPTSLGPPWIPIYRTGAMDAPAKSGQEFKFQDFSLTREQLNACDDSRALKIELFTYKKSGAHTLQGYVELSISKLRQEFILVCGSVSLGSPGEIVSDETRGDVLAMAGSASLRLVFVFMYTALRGVLKRKVLLNQRN</sequence>
<feature type="domain" description="C2" evidence="1">
    <location>
        <begin position="1"/>
        <end position="130"/>
    </location>
</feature>
<organism evidence="2 3">
    <name type="scientific">Rhodosorus marinus</name>
    <dbReference type="NCBI Taxonomy" id="101924"/>
    <lineage>
        <taxon>Eukaryota</taxon>
        <taxon>Rhodophyta</taxon>
        <taxon>Stylonematophyceae</taxon>
        <taxon>Stylonematales</taxon>
        <taxon>Stylonemataceae</taxon>
        <taxon>Rhodosorus</taxon>
    </lineage>
</organism>
<dbReference type="InterPro" id="IPR000008">
    <property type="entry name" value="C2_dom"/>
</dbReference>
<comment type="caution">
    <text evidence="2">The sequence shown here is derived from an EMBL/GenBank/DDBJ whole genome shotgun (WGS) entry which is preliminary data.</text>
</comment>
<keyword evidence="3" id="KW-1185">Reference proteome</keyword>
<name>A0AAV8UX82_9RHOD</name>
<dbReference type="CDD" id="cd04048">
    <property type="entry name" value="C2A_Copine"/>
    <property type="match status" value="1"/>
</dbReference>
<dbReference type="InterPro" id="IPR045052">
    <property type="entry name" value="Copine"/>
</dbReference>
<dbReference type="Gene3D" id="2.60.40.150">
    <property type="entry name" value="C2 domain"/>
    <property type="match status" value="1"/>
</dbReference>
<dbReference type="Proteomes" id="UP001157974">
    <property type="component" value="Unassembled WGS sequence"/>
</dbReference>
<dbReference type="GO" id="GO:0005886">
    <property type="term" value="C:plasma membrane"/>
    <property type="evidence" value="ECO:0007669"/>
    <property type="project" value="TreeGrafter"/>
</dbReference>
<dbReference type="PANTHER" id="PTHR10857:SF106">
    <property type="entry name" value="C2 DOMAIN-CONTAINING PROTEIN"/>
    <property type="match status" value="1"/>
</dbReference>
<evidence type="ECO:0000259" key="1">
    <source>
        <dbReference type="PROSITE" id="PS50004"/>
    </source>
</evidence>
<dbReference type="InterPro" id="IPR035892">
    <property type="entry name" value="C2_domain_sf"/>
</dbReference>
<dbReference type="AlphaFoldDB" id="A0AAV8UX82"/>
<dbReference type="SUPFAM" id="SSF49562">
    <property type="entry name" value="C2 domain (Calcium/lipid-binding domain, CaLB)"/>
    <property type="match status" value="1"/>
</dbReference>
<proteinExistence type="predicted"/>
<evidence type="ECO:0000313" key="2">
    <source>
        <dbReference type="EMBL" id="KAJ8907189.1"/>
    </source>
</evidence>
<accession>A0AAV8UX82</accession>
<protein>
    <recommendedName>
        <fullName evidence="1">C2 domain-containing protein</fullName>
    </recommendedName>
</protein>
<dbReference type="PANTHER" id="PTHR10857">
    <property type="entry name" value="COPINE"/>
    <property type="match status" value="1"/>
</dbReference>
<dbReference type="GO" id="GO:0071277">
    <property type="term" value="P:cellular response to calcium ion"/>
    <property type="evidence" value="ECO:0007669"/>
    <property type="project" value="TreeGrafter"/>
</dbReference>
<dbReference type="EMBL" id="JAMWBK010000003">
    <property type="protein sequence ID" value="KAJ8907189.1"/>
    <property type="molecule type" value="Genomic_DNA"/>
</dbReference>
<evidence type="ECO:0000313" key="3">
    <source>
        <dbReference type="Proteomes" id="UP001157974"/>
    </source>
</evidence>
<dbReference type="PROSITE" id="PS50004">
    <property type="entry name" value="C2"/>
    <property type="match status" value="1"/>
</dbReference>
<reference evidence="2 3" key="1">
    <citation type="journal article" date="2023" name="Nat. Commun.">
        <title>Origin of minicircular mitochondrial genomes in red algae.</title>
        <authorList>
            <person name="Lee Y."/>
            <person name="Cho C.H."/>
            <person name="Lee Y.M."/>
            <person name="Park S.I."/>
            <person name="Yang J.H."/>
            <person name="West J.A."/>
            <person name="Bhattacharya D."/>
            <person name="Yoon H.S."/>
        </authorList>
    </citation>
    <scope>NUCLEOTIDE SEQUENCE [LARGE SCALE GENOMIC DNA]</scope>
    <source>
        <strain evidence="2 3">CCMP1338</strain>
        <tissue evidence="2">Whole cell</tissue>
    </source>
</reference>
<dbReference type="Pfam" id="PF00168">
    <property type="entry name" value="C2"/>
    <property type="match status" value="1"/>
</dbReference>
<dbReference type="GO" id="GO:0005544">
    <property type="term" value="F:calcium-dependent phospholipid binding"/>
    <property type="evidence" value="ECO:0007669"/>
    <property type="project" value="InterPro"/>
</dbReference>
<gene>
    <name evidence="2" type="ORF">NDN08_003671</name>
</gene>